<name>A0A840IA72_9ACTN</name>
<evidence type="ECO:0000259" key="2">
    <source>
        <dbReference type="SMART" id="SM00422"/>
    </source>
</evidence>
<protein>
    <submittedName>
        <fullName evidence="3">Excisionase family DNA binding protein</fullName>
    </submittedName>
</protein>
<dbReference type="Gene3D" id="1.10.1660.10">
    <property type="match status" value="1"/>
</dbReference>
<sequence>MPLQMHGMNSRPLGLSTSQAARELGVSLGTVRRWSDMGYLQSYRTPGGQRRFSVEHIEQFVRSLQQGGMAARDERDQSVQQRAAG</sequence>
<evidence type="ECO:0000256" key="1">
    <source>
        <dbReference type="SAM" id="MobiDB-lite"/>
    </source>
</evidence>
<keyword evidence="4" id="KW-1185">Reference proteome</keyword>
<dbReference type="NCBIfam" id="TIGR01764">
    <property type="entry name" value="excise"/>
    <property type="match status" value="1"/>
</dbReference>
<evidence type="ECO:0000313" key="4">
    <source>
        <dbReference type="Proteomes" id="UP000585272"/>
    </source>
</evidence>
<dbReference type="InterPro" id="IPR000551">
    <property type="entry name" value="MerR-type_HTH_dom"/>
</dbReference>
<dbReference type="GO" id="GO:0003677">
    <property type="term" value="F:DNA binding"/>
    <property type="evidence" value="ECO:0007669"/>
    <property type="project" value="InterPro"/>
</dbReference>
<organism evidence="3 4">
    <name type="scientific">Conexibacter arvalis</name>
    <dbReference type="NCBI Taxonomy" id="912552"/>
    <lineage>
        <taxon>Bacteria</taxon>
        <taxon>Bacillati</taxon>
        <taxon>Actinomycetota</taxon>
        <taxon>Thermoleophilia</taxon>
        <taxon>Solirubrobacterales</taxon>
        <taxon>Conexibacteraceae</taxon>
        <taxon>Conexibacter</taxon>
    </lineage>
</organism>
<dbReference type="RefSeq" id="WP_183339086.1">
    <property type="nucleotide sequence ID" value="NZ_JACHNU010000001.1"/>
</dbReference>
<dbReference type="CDD" id="cd04762">
    <property type="entry name" value="HTH_MerR-trunc"/>
    <property type="match status" value="1"/>
</dbReference>
<dbReference type="InterPro" id="IPR010093">
    <property type="entry name" value="SinI_DNA-bd"/>
</dbReference>
<dbReference type="SMART" id="SM00422">
    <property type="entry name" value="HTH_MERR"/>
    <property type="match status" value="1"/>
</dbReference>
<dbReference type="EMBL" id="JACHNU010000001">
    <property type="protein sequence ID" value="MBB4661151.1"/>
    <property type="molecule type" value="Genomic_DNA"/>
</dbReference>
<gene>
    <name evidence="3" type="ORF">BDZ31_000724</name>
</gene>
<comment type="caution">
    <text evidence="3">The sequence shown here is derived from an EMBL/GenBank/DDBJ whole genome shotgun (WGS) entry which is preliminary data.</text>
</comment>
<dbReference type="InterPro" id="IPR041657">
    <property type="entry name" value="HTH_17"/>
</dbReference>
<reference evidence="3 4" key="1">
    <citation type="submission" date="2020-08" db="EMBL/GenBank/DDBJ databases">
        <title>Genomic Encyclopedia of Archaeal and Bacterial Type Strains, Phase II (KMG-II): from individual species to whole genera.</title>
        <authorList>
            <person name="Goeker M."/>
        </authorList>
    </citation>
    <scope>NUCLEOTIDE SEQUENCE [LARGE SCALE GENOMIC DNA]</scope>
    <source>
        <strain evidence="3 4">DSM 23288</strain>
    </source>
</reference>
<evidence type="ECO:0000313" key="3">
    <source>
        <dbReference type="EMBL" id="MBB4661151.1"/>
    </source>
</evidence>
<dbReference type="Proteomes" id="UP000585272">
    <property type="component" value="Unassembled WGS sequence"/>
</dbReference>
<accession>A0A840IA72</accession>
<dbReference type="AlphaFoldDB" id="A0A840IA72"/>
<dbReference type="InterPro" id="IPR009061">
    <property type="entry name" value="DNA-bd_dom_put_sf"/>
</dbReference>
<feature type="domain" description="HTH merR-type" evidence="2">
    <location>
        <begin position="15"/>
        <end position="81"/>
    </location>
</feature>
<dbReference type="SUPFAM" id="SSF46955">
    <property type="entry name" value="Putative DNA-binding domain"/>
    <property type="match status" value="1"/>
</dbReference>
<dbReference type="Pfam" id="PF12728">
    <property type="entry name" value="HTH_17"/>
    <property type="match status" value="1"/>
</dbReference>
<dbReference type="GO" id="GO:0006355">
    <property type="term" value="P:regulation of DNA-templated transcription"/>
    <property type="evidence" value="ECO:0007669"/>
    <property type="project" value="InterPro"/>
</dbReference>
<proteinExistence type="predicted"/>
<feature type="region of interest" description="Disordered" evidence="1">
    <location>
        <begin position="65"/>
        <end position="85"/>
    </location>
</feature>